<dbReference type="Pfam" id="PF03483">
    <property type="entry name" value="B3_4"/>
    <property type="match status" value="1"/>
</dbReference>
<evidence type="ECO:0000256" key="11">
    <source>
        <dbReference type="ARBA" id="ARBA00022884"/>
    </source>
</evidence>
<dbReference type="InterPro" id="IPR041616">
    <property type="entry name" value="PheRS_beta_core"/>
</dbReference>
<dbReference type="OrthoDB" id="9805455at2"/>
<dbReference type="SMART" id="SM00873">
    <property type="entry name" value="B3_4"/>
    <property type="match status" value="1"/>
</dbReference>
<dbReference type="Pfam" id="PF03147">
    <property type="entry name" value="FDX-ACB"/>
    <property type="match status" value="1"/>
</dbReference>
<dbReference type="Proteomes" id="UP000055590">
    <property type="component" value="Chromosome"/>
</dbReference>
<dbReference type="Gene3D" id="3.50.40.10">
    <property type="entry name" value="Phenylalanyl-trna Synthetase, Chain B, domain 3"/>
    <property type="match status" value="1"/>
</dbReference>
<dbReference type="PROSITE" id="PS51447">
    <property type="entry name" value="FDX_ACB"/>
    <property type="match status" value="1"/>
</dbReference>
<reference evidence="20 21" key="1">
    <citation type="submission" date="2015-08" db="EMBL/GenBank/DDBJ databases">
        <authorList>
            <person name="Babu N.S."/>
            <person name="Beckwith C.J."/>
            <person name="Beseler K.G."/>
            <person name="Brison A."/>
            <person name="Carone J.V."/>
            <person name="Caskin T.P."/>
            <person name="Diamond M."/>
            <person name="Durham M.E."/>
            <person name="Foxe J.M."/>
            <person name="Go M."/>
            <person name="Henderson B.A."/>
            <person name="Jones I.B."/>
            <person name="McGettigan J.A."/>
            <person name="Micheletti S.J."/>
            <person name="Nasrallah M.E."/>
            <person name="Ortiz D."/>
            <person name="Piller C.R."/>
            <person name="Privatt S.R."/>
            <person name="Schneider S.L."/>
            <person name="Sharp S."/>
            <person name="Smith T.C."/>
            <person name="Stanton J.D."/>
            <person name="Ullery H.E."/>
            <person name="Wilson R.J."/>
            <person name="Serrano M.G."/>
            <person name="Buck G."/>
            <person name="Lee V."/>
            <person name="Wang Y."/>
            <person name="Carvalho R."/>
            <person name="Voegtly L."/>
            <person name="Shi R."/>
            <person name="Duckworth R."/>
            <person name="Johnson A."/>
            <person name="Loviza R."/>
            <person name="Walstead R."/>
            <person name="Shah Z."/>
            <person name="Kiflezghi M."/>
            <person name="Wade K."/>
            <person name="Ball S.L."/>
            <person name="Bradley K.W."/>
            <person name="Asai D.J."/>
            <person name="Bowman C.A."/>
            <person name="Russell D.A."/>
            <person name="Pope W.H."/>
            <person name="Jacobs-Sera D."/>
            <person name="Hendrix R.W."/>
            <person name="Hatfull G.F."/>
        </authorList>
    </citation>
    <scope>NUCLEOTIDE SEQUENCE [LARGE SCALE GENOMIC DNA]</scope>
    <source>
        <strain evidence="20 21">DSM 27710</strain>
    </source>
</reference>
<evidence type="ECO:0000256" key="1">
    <source>
        <dbReference type="ARBA" id="ARBA00004496"/>
    </source>
</evidence>
<dbReference type="InterPro" id="IPR045060">
    <property type="entry name" value="Phe-tRNA-ligase_IIc_bsu"/>
</dbReference>
<evidence type="ECO:0000256" key="9">
    <source>
        <dbReference type="ARBA" id="ARBA00022840"/>
    </source>
</evidence>
<dbReference type="SMART" id="SM00874">
    <property type="entry name" value="B5"/>
    <property type="match status" value="1"/>
</dbReference>
<dbReference type="AlphaFoldDB" id="A0A0K1PBN5"/>
<evidence type="ECO:0000259" key="17">
    <source>
        <dbReference type="PROSITE" id="PS50886"/>
    </source>
</evidence>
<keyword evidence="10 15" id="KW-0460">Magnesium</keyword>
<comment type="cofactor">
    <cofactor evidence="15">
        <name>Mg(2+)</name>
        <dbReference type="ChEBI" id="CHEBI:18420"/>
    </cofactor>
    <text evidence="15">Binds 2 magnesium ions per tetramer.</text>
</comment>
<dbReference type="RefSeq" id="WP_050724975.1">
    <property type="nucleotide sequence ID" value="NZ_CP012332.1"/>
</dbReference>
<dbReference type="InterPro" id="IPR002547">
    <property type="entry name" value="tRNA-bd_dom"/>
</dbReference>
<evidence type="ECO:0000256" key="15">
    <source>
        <dbReference type="HAMAP-Rule" id="MF_00283"/>
    </source>
</evidence>
<dbReference type="SUPFAM" id="SSF54991">
    <property type="entry name" value="Anticodon-binding domain of PheRS"/>
    <property type="match status" value="1"/>
</dbReference>
<dbReference type="InterPro" id="IPR004532">
    <property type="entry name" value="Phe-tRNA-ligase_IIc_bsu_bact"/>
</dbReference>
<keyword evidence="13 15" id="KW-0030">Aminoacyl-tRNA synthetase</keyword>
<dbReference type="PATRIC" id="fig|1391653.3.peg.944"/>
<dbReference type="Pfam" id="PF17759">
    <property type="entry name" value="tRNA_synthFbeta"/>
    <property type="match status" value="1"/>
</dbReference>
<dbReference type="NCBIfam" id="TIGR00472">
    <property type="entry name" value="pheT_bact"/>
    <property type="match status" value="1"/>
</dbReference>
<gene>
    <name evidence="15" type="primary">pheT</name>
    <name evidence="20" type="ORF">AKJ08_0921</name>
</gene>
<organism evidence="20 21">
    <name type="scientific">Vulgatibacter incomptus</name>
    <dbReference type="NCBI Taxonomy" id="1391653"/>
    <lineage>
        <taxon>Bacteria</taxon>
        <taxon>Pseudomonadati</taxon>
        <taxon>Myxococcota</taxon>
        <taxon>Myxococcia</taxon>
        <taxon>Myxococcales</taxon>
        <taxon>Cystobacterineae</taxon>
        <taxon>Vulgatibacteraceae</taxon>
        <taxon>Vulgatibacter</taxon>
    </lineage>
</organism>
<dbReference type="PANTHER" id="PTHR10947">
    <property type="entry name" value="PHENYLALANYL-TRNA SYNTHETASE BETA CHAIN AND LEUCINE-RICH REPEAT-CONTAINING PROTEIN 47"/>
    <property type="match status" value="1"/>
</dbReference>
<dbReference type="InterPro" id="IPR005121">
    <property type="entry name" value="Fdx_antiC-bd"/>
</dbReference>
<evidence type="ECO:0000259" key="18">
    <source>
        <dbReference type="PROSITE" id="PS51447"/>
    </source>
</evidence>
<accession>A0A0K1PBN5</accession>
<evidence type="ECO:0000256" key="5">
    <source>
        <dbReference type="ARBA" id="ARBA00022555"/>
    </source>
</evidence>
<dbReference type="SUPFAM" id="SSF50249">
    <property type="entry name" value="Nucleic acid-binding proteins"/>
    <property type="match status" value="1"/>
</dbReference>
<comment type="subcellular location">
    <subcellularLocation>
        <location evidence="1 15">Cytoplasm</location>
    </subcellularLocation>
</comment>
<dbReference type="GO" id="GO:0000049">
    <property type="term" value="F:tRNA binding"/>
    <property type="evidence" value="ECO:0007669"/>
    <property type="project" value="UniProtKB-UniRule"/>
</dbReference>
<dbReference type="KEGG" id="vin:AKJ08_0921"/>
<keyword evidence="4 15" id="KW-0963">Cytoplasm</keyword>
<dbReference type="InterPro" id="IPR033714">
    <property type="entry name" value="tRNA_bind_bactPheRS"/>
</dbReference>
<evidence type="ECO:0000313" key="20">
    <source>
        <dbReference type="EMBL" id="AKU90534.1"/>
    </source>
</evidence>
<feature type="binding site" evidence="15">
    <location>
        <position position="456"/>
    </location>
    <ligand>
        <name>Mg(2+)</name>
        <dbReference type="ChEBI" id="CHEBI:18420"/>
        <note>shared with alpha subunit</note>
    </ligand>
</feature>
<dbReference type="Gene3D" id="3.30.70.380">
    <property type="entry name" value="Ferrodoxin-fold anticodon-binding domain"/>
    <property type="match status" value="1"/>
</dbReference>
<dbReference type="FunFam" id="2.40.50.140:FF:000045">
    <property type="entry name" value="Phenylalanine--tRNA ligase beta subunit"/>
    <property type="match status" value="1"/>
</dbReference>
<dbReference type="InterPro" id="IPR012340">
    <property type="entry name" value="NA-bd_OB-fold"/>
</dbReference>
<evidence type="ECO:0000256" key="7">
    <source>
        <dbReference type="ARBA" id="ARBA00022723"/>
    </source>
</evidence>
<dbReference type="InterPro" id="IPR005146">
    <property type="entry name" value="B3/B4_tRNA-bd"/>
</dbReference>
<evidence type="ECO:0000256" key="10">
    <source>
        <dbReference type="ARBA" id="ARBA00022842"/>
    </source>
</evidence>
<feature type="domain" description="B5" evidence="19">
    <location>
        <begin position="402"/>
        <end position="478"/>
    </location>
</feature>
<dbReference type="STRING" id="1391653.AKJ08_0921"/>
<keyword evidence="11 16" id="KW-0694">RNA-binding</keyword>
<evidence type="ECO:0000256" key="6">
    <source>
        <dbReference type="ARBA" id="ARBA00022598"/>
    </source>
</evidence>
<dbReference type="PROSITE" id="PS51483">
    <property type="entry name" value="B5"/>
    <property type="match status" value="1"/>
</dbReference>
<dbReference type="CDD" id="cd00769">
    <property type="entry name" value="PheRS_beta_core"/>
    <property type="match status" value="1"/>
</dbReference>
<dbReference type="Gene3D" id="3.30.56.10">
    <property type="match status" value="2"/>
</dbReference>
<keyword evidence="6 15" id="KW-0436">Ligase</keyword>
<dbReference type="InterPro" id="IPR036690">
    <property type="entry name" value="Fdx_antiC-bd_sf"/>
</dbReference>
<dbReference type="GO" id="GO:0009328">
    <property type="term" value="C:phenylalanine-tRNA ligase complex"/>
    <property type="evidence" value="ECO:0007669"/>
    <property type="project" value="TreeGrafter"/>
</dbReference>
<evidence type="ECO:0000256" key="2">
    <source>
        <dbReference type="ARBA" id="ARBA00008653"/>
    </source>
</evidence>
<dbReference type="GO" id="GO:0000287">
    <property type="term" value="F:magnesium ion binding"/>
    <property type="evidence" value="ECO:0007669"/>
    <property type="project" value="UniProtKB-UniRule"/>
</dbReference>
<evidence type="ECO:0000259" key="19">
    <source>
        <dbReference type="PROSITE" id="PS51483"/>
    </source>
</evidence>
<comment type="catalytic activity">
    <reaction evidence="14 15">
        <text>tRNA(Phe) + L-phenylalanine + ATP = L-phenylalanyl-tRNA(Phe) + AMP + diphosphate + H(+)</text>
        <dbReference type="Rhea" id="RHEA:19413"/>
        <dbReference type="Rhea" id="RHEA-COMP:9668"/>
        <dbReference type="Rhea" id="RHEA-COMP:9699"/>
        <dbReference type="ChEBI" id="CHEBI:15378"/>
        <dbReference type="ChEBI" id="CHEBI:30616"/>
        <dbReference type="ChEBI" id="CHEBI:33019"/>
        <dbReference type="ChEBI" id="CHEBI:58095"/>
        <dbReference type="ChEBI" id="CHEBI:78442"/>
        <dbReference type="ChEBI" id="CHEBI:78531"/>
        <dbReference type="ChEBI" id="CHEBI:456215"/>
        <dbReference type="EC" id="6.1.1.20"/>
    </reaction>
</comment>
<dbReference type="SMART" id="SM00896">
    <property type="entry name" value="FDX-ACB"/>
    <property type="match status" value="1"/>
</dbReference>
<dbReference type="FunFam" id="3.30.70.380:FF:000001">
    <property type="entry name" value="Phenylalanine--tRNA ligase beta subunit"/>
    <property type="match status" value="1"/>
</dbReference>
<dbReference type="InterPro" id="IPR045864">
    <property type="entry name" value="aa-tRNA-synth_II/BPL/LPL"/>
</dbReference>
<dbReference type="Pfam" id="PF01588">
    <property type="entry name" value="tRNA_bind"/>
    <property type="match status" value="1"/>
</dbReference>
<comment type="similarity">
    <text evidence="2 15">Belongs to the phenylalanyl-tRNA synthetase beta subunit family. Type 1 subfamily.</text>
</comment>
<dbReference type="SUPFAM" id="SSF55681">
    <property type="entry name" value="Class II aaRS and biotin synthetases"/>
    <property type="match status" value="1"/>
</dbReference>
<feature type="binding site" evidence="15">
    <location>
        <position position="462"/>
    </location>
    <ligand>
        <name>Mg(2+)</name>
        <dbReference type="ChEBI" id="CHEBI:18420"/>
        <note>shared with alpha subunit</note>
    </ligand>
</feature>
<dbReference type="Gene3D" id="2.40.50.140">
    <property type="entry name" value="Nucleic acid-binding proteins"/>
    <property type="match status" value="1"/>
</dbReference>
<dbReference type="Pfam" id="PF03484">
    <property type="entry name" value="B5"/>
    <property type="match status" value="1"/>
</dbReference>
<dbReference type="InterPro" id="IPR009061">
    <property type="entry name" value="DNA-bd_dom_put_sf"/>
</dbReference>
<dbReference type="GO" id="GO:0005524">
    <property type="term" value="F:ATP binding"/>
    <property type="evidence" value="ECO:0007669"/>
    <property type="project" value="UniProtKB-UniRule"/>
</dbReference>
<proteinExistence type="inferred from homology"/>
<keyword evidence="21" id="KW-1185">Reference proteome</keyword>
<dbReference type="CDD" id="cd02796">
    <property type="entry name" value="tRNA_bind_bactPheRS"/>
    <property type="match status" value="1"/>
</dbReference>
<dbReference type="InterPro" id="IPR005147">
    <property type="entry name" value="tRNA_synthase_B5-dom"/>
</dbReference>
<dbReference type="PANTHER" id="PTHR10947:SF0">
    <property type="entry name" value="PHENYLALANINE--TRNA LIGASE BETA SUBUNIT"/>
    <property type="match status" value="1"/>
</dbReference>
<dbReference type="NCBIfam" id="NF045760">
    <property type="entry name" value="YtpR"/>
    <property type="match status" value="1"/>
</dbReference>
<feature type="domain" description="TRNA-binding" evidence="17">
    <location>
        <begin position="39"/>
        <end position="148"/>
    </location>
</feature>
<dbReference type="SUPFAM" id="SSF56037">
    <property type="entry name" value="PheT/TilS domain"/>
    <property type="match status" value="1"/>
</dbReference>
<dbReference type="InterPro" id="IPR020825">
    <property type="entry name" value="Phe-tRNA_synthase-like_B3/B4"/>
</dbReference>
<dbReference type="FunFam" id="3.50.40.10:FF:000001">
    <property type="entry name" value="Phenylalanine--tRNA ligase beta subunit"/>
    <property type="match status" value="1"/>
</dbReference>
<dbReference type="EMBL" id="CP012332">
    <property type="protein sequence ID" value="AKU90534.1"/>
    <property type="molecule type" value="Genomic_DNA"/>
</dbReference>
<keyword evidence="12 15" id="KW-0648">Protein biosynthesis</keyword>
<evidence type="ECO:0000256" key="12">
    <source>
        <dbReference type="ARBA" id="ARBA00022917"/>
    </source>
</evidence>
<dbReference type="SUPFAM" id="SSF46955">
    <property type="entry name" value="Putative DNA-binding domain"/>
    <property type="match status" value="1"/>
</dbReference>
<keyword evidence="7 15" id="KW-0479">Metal-binding</keyword>
<dbReference type="Gene3D" id="3.30.930.10">
    <property type="entry name" value="Bira Bifunctional Protein, Domain 2"/>
    <property type="match status" value="1"/>
</dbReference>
<evidence type="ECO:0000256" key="3">
    <source>
        <dbReference type="ARBA" id="ARBA00011209"/>
    </source>
</evidence>
<dbReference type="GO" id="GO:0004826">
    <property type="term" value="F:phenylalanine-tRNA ligase activity"/>
    <property type="evidence" value="ECO:0007669"/>
    <property type="project" value="UniProtKB-UniRule"/>
</dbReference>
<protein>
    <recommendedName>
        <fullName evidence="15">Phenylalanine--tRNA ligase beta subunit</fullName>
        <ecNumber evidence="15">6.1.1.20</ecNumber>
    </recommendedName>
    <alternativeName>
        <fullName evidence="15">Phenylalanyl-tRNA synthetase beta subunit</fullName>
        <shortName evidence="15">PheRS</shortName>
    </alternativeName>
</protein>
<comment type="subunit">
    <text evidence="3 15">Tetramer of two alpha and two beta subunits.</text>
</comment>
<dbReference type="GO" id="GO:0006432">
    <property type="term" value="P:phenylalanyl-tRNA aminoacylation"/>
    <property type="evidence" value="ECO:0007669"/>
    <property type="project" value="UniProtKB-UniRule"/>
</dbReference>
<evidence type="ECO:0000256" key="4">
    <source>
        <dbReference type="ARBA" id="ARBA00022490"/>
    </source>
</evidence>
<keyword evidence="9 15" id="KW-0067">ATP-binding</keyword>
<evidence type="ECO:0000256" key="13">
    <source>
        <dbReference type="ARBA" id="ARBA00023146"/>
    </source>
</evidence>
<dbReference type="EC" id="6.1.1.20" evidence="15"/>
<dbReference type="HAMAP" id="MF_00283">
    <property type="entry name" value="Phe_tRNA_synth_beta1"/>
    <property type="match status" value="1"/>
</dbReference>
<evidence type="ECO:0000256" key="14">
    <source>
        <dbReference type="ARBA" id="ARBA00049255"/>
    </source>
</evidence>
<sequence>MRISYKWLADLVEELPDVSELADKLTHAGLEVEGLERQGEGLSQVVVGQVLSKEPVAGSDKLNLCRVDVGGGDHLSIVCGAANYGVGAKVPTALVGAVLPGGLRIEPRKLRGVDSAGMLCSAKELALDEDASGLMLLDDALAVGTPIAKALGLDDVALELNATPNRPDWLSHLGVAREVVALTGTRLVAQPVAVRESGADASSLVSIGIERPDRCGRYAARVAEGVRFGPSPRWLRARLETCGVRSLGNVIDVTNYVLLETGHPLHAFDLDRVRGSRIVVRGAHAGEKLVTLDGKERTLDPDDLVIADAERALVLAGVMGGADAEVGEGTTRVLLESAYFDPAGIRRSSKRHGLHTESSHRFERGADPEAVAYALDRAAHLLGELTGCEIRKGAVDVRPTPRQPSSVALRYSRVGALLGAEVEARDSRRILVSLGFTPSEETEEGANFGVPSFRTDVSREADLVEEIARIRGYDSIPPAVPSASARPAVPSLDEQVLARVRAAMSGCGLDEVINLSFGDPEDFAHLGEAALLPIRNPLTVNLSAMRPTLLAGLLRNLAFNRNRQAADVRLYEQGRVFRPSPAVHEPVDESWHVAGVIAGSRAGGSWAAKPEPVDFYDAKGVLEAMLASLGIEPTWERGDAPCLHPRSACRVSAKGRVLGQLGELHPTVAEAFGLPRGVFVFELSMGNLVHAAHLLPHYEGVPRFPAVLRDLAAVVPSDLPAERLRGVLLGPAGEGLVEGVELFDVYEGPQVGPGRKNLAFAIRYRAKDRTLRDDEIDRVHQSLVAALEREVGAQLRA</sequence>
<keyword evidence="8 15" id="KW-0547">Nucleotide-binding</keyword>
<evidence type="ECO:0000256" key="8">
    <source>
        <dbReference type="ARBA" id="ARBA00022741"/>
    </source>
</evidence>
<evidence type="ECO:0000256" key="16">
    <source>
        <dbReference type="PROSITE-ProRule" id="PRU00209"/>
    </source>
</evidence>
<name>A0A0K1PBN5_9BACT</name>
<dbReference type="PROSITE" id="PS50886">
    <property type="entry name" value="TRBD"/>
    <property type="match status" value="1"/>
</dbReference>
<evidence type="ECO:0000313" key="21">
    <source>
        <dbReference type="Proteomes" id="UP000055590"/>
    </source>
</evidence>
<keyword evidence="5 16" id="KW-0820">tRNA-binding</keyword>
<feature type="binding site" evidence="15">
    <location>
        <position position="466"/>
    </location>
    <ligand>
        <name>Mg(2+)</name>
        <dbReference type="ChEBI" id="CHEBI:18420"/>
        <note>shared with alpha subunit</note>
    </ligand>
</feature>
<feature type="binding site" evidence="15">
    <location>
        <position position="465"/>
    </location>
    <ligand>
        <name>Mg(2+)</name>
        <dbReference type="ChEBI" id="CHEBI:18420"/>
        <note>shared with alpha subunit</note>
    </ligand>
</feature>
<feature type="domain" description="FDX-ACB" evidence="18">
    <location>
        <begin position="702"/>
        <end position="796"/>
    </location>
</feature>